<accession>A0ABW6AZR7</accession>
<evidence type="ECO:0000313" key="4">
    <source>
        <dbReference type="Proteomes" id="UP001597560"/>
    </source>
</evidence>
<dbReference type="EMBL" id="JBHUPA010000003">
    <property type="protein sequence ID" value="MFD2961698.1"/>
    <property type="molecule type" value="Genomic_DNA"/>
</dbReference>
<proteinExistence type="predicted"/>
<evidence type="ECO:0000313" key="3">
    <source>
        <dbReference type="EMBL" id="MFD2961698.1"/>
    </source>
</evidence>
<sequence length="302" mass="33928">MNKICLILASSLLSLLTATLHAQVEPLDILINEILPDPKASGVEFVEVYNRSEKTIDLKSLQIARVIDKDSLINVRPLATKETPFYPKQYMVLSKDGNIVKDHYYTENPTAFIDIAAMPQLPNTGGSIAIISGQTIIDRLDYHEGMHHPLVKNPKGVSLERQSFEEDTNKPGNFTSAAASVGYATPGYRNSQQRTEQHDAIWLSSKTFSPDYDGFEDLLQINYRFQQSGNMVNVYLYNEQGMLVKTLYRNHLLGTSGTLFWDGVSDTGQRLPVGIYLVYVEVYNSVDGIKKYRMSCVLATKF</sequence>
<name>A0ABW6AZR7_9SPHI</name>
<gene>
    <name evidence="3" type="ORF">ACFS6J_07880</name>
</gene>
<feature type="signal peptide" evidence="1">
    <location>
        <begin position="1"/>
        <end position="22"/>
    </location>
</feature>
<dbReference type="SUPFAM" id="SSF74853">
    <property type="entry name" value="Lamin A/C globular tail domain"/>
    <property type="match status" value="1"/>
</dbReference>
<dbReference type="RefSeq" id="WP_377609947.1">
    <property type="nucleotide sequence ID" value="NZ_JBHUPA010000003.1"/>
</dbReference>
<dbReference type="InterPro" id="IPR001322">
    <property type="entry name" value="Lamin_tail_dom"/>
</dbReference>
<feature type="chain" id="PRO_5045812439" evidence="1">
    <location>
        <begin position="23"/>
        <end position="302"/>
    </location>
</feature>
<protein>
    <submittedName>
        <fullName evidence="3">Lamin tail domain-containing protein</fullName>
    </submittedName>
</protein>
<dbReference type="InterPro" id="IPR036415">
    <property type="entry name" value="Lamin_tail_dom_sf"/>
</dbReference>
<keyword evidence="4" id="KW-1185">Reference proteome</keyword>
<dbReference type="PROSITE" id="PS51841">
    <property type="entry name" value="LTD"/>
    <property type="match status" value="1"/>
</dbReference>
<dbReference type="Pfam" id="PF13585">
    <property type="entry name" value="CHU_C"/>
    <property type="match status" value="1"/>
</dbReference>
<organism evidence="3 4">
    <name type="scientific">Olivibacter jilunii</name>
    <dbReference type="NCBI Taxonomy" id="985016"/>
    <lineage>
        <taxon>Bacteria</taxon>
        <taxon>Pseudomonadati</taxon>
        <taxon>Bacteroidota</taxon>
        <taxon>Sphingobacteriia</taxon>
        <taxon>Sphingobacteriales</taxon>
        <taxon>Sphingobacteriaceae</taxon>
        <taxon>Olivibacter</taxon>
    </lineage>
</organism>
<dbReference type="Proteomes" id="UP001597560">
    <property type="component" value="Unassembled WGS sequence"/>
</dbReference>
<comment type="caution">
    <text evidence="3">The sequence shown here is derived from an EMBL/GenBank/DDBJ whole genome shotgun (WGS) entry which is preliminary data.</text>
</comment>
<dbReference type="Gene3D" id="2.60.40.4070">
    <property type="match status" value="1"/>
</dbReference>
<keyword evidence="1" id="KW-0732">Signal</keyword>
<evidence type="ECO:0000259" key="2">
    <source>
        <dbReference type="PROSITE" id="PS51841"/>
    </source>
</evidence>
<dbReference type="Pfam" id="PF00932">
    <property type="entry name" value="LTD"/>
    <property type="match status" value="1"/>
</dbReference>
<evidence type="ECO:0000256" key="1">
    <source>
        <dbReference type="SAM" id="SignalP"/>
    </source>
</evidence>
<feature type="domain" description="LTD" evidence="2">
    <location>
        <begin position="14"/>
        <end position="185"/>
    </location>
</feature>
<reference evidence="4" key="1">
    <citation type="journal article" date="2019" name="Int. J. Syst. Evol. Microbiol.">
        <title>The Global Catalogue of Microorganisms (GCM) 10K type strain sequencing project: providing services to taxonomists for standard genome sequencing and annotation.</title>
        <authorList>
            <consortium name="The Broad Institute Genomics Platform"/>
            <consortium name="The Broad Institute Genome Sequencing Center for Infectious Disease"/>
            <person name="Wu L."/>
            <person name="Ma J."/>
        </authorList>
    </citation>
    <scope>NUCLEOTIDE SEQUENCE [LARGE SCALE GENOMIC DNA]</scope>
    <source>
        <strain evidence="4">KCTC 23098</strain>
    </source>
</reference>